<evidence type="ECO:0000313" key="1">
    <source>
        <dbReference type="EMBL" id="EDP95274.1"/>
    </source>
</evidence>
<name>A9E3V2_9FLAO</name>
<gene>
    <name evidence="1" type="ORF">KAOT1_09386</name>
</gene>
<organism evidence="1 2">
    <name type="scientific">Kordia algicida OT-1</name>
    <dbReference type="NCBI Taxonomy" id="391587"/>
    <lineage>
        <taxon>Bacteria</taxon>
        <taxon>Pseudomonadati</taxon>
        <taxon>Bacteroidota</taxon>
        <taxon>Flavobacteriia</taxon>
        <taxon>Flavobacteriales</taxon>
        <taxon>Flavobacteriaceae</taxon>
        <taxon>Kordia</taxon>
    </lineage>
</organism>
<protein>
    <submittedName>
        <fullName evidence="1">Uncharacterized protein</fullName>
    </submittedName>
</protein>
<dbReference type="HOGENOM" id="CLU_3252959_0_0_10"/>
<dbReference type="EMBL" id="ABIB01000009">
    <property type="protein sequence ID" value="EDP95274.1"/>
    <property type="molecule type" value="Genomic_DNA"/>
</dbReference>
<comment type="caution">
    <text evidence="1">The sequence shown here is derived from an EMBL/GenBank/DDBJ whole genome shotgun (WGS) entry which is preliminary data.</text>
</comment>
<sequence length="42" mass="4684">MKKQEIKTLTLNKKVVSKFDASKVKGGWITGKTGCIDQCEIK</sequence>
<dbReference type="RefSeq" id="WP_007094439.1">
    <property type="nucleotide sequence ID" value="NZ_CP142125.1"/>
</dbReference>
<reference evidence="1 2" key="1">
    <citation type="journal article" date="2011" name="J. Bacteriol.">
        <title>Genome sequence of the algicidal bacterium Kordia algicida OT-1.</title>
        <authorList>
            <person name="Lee H.S."/>
            <person name="Kang S.G."/>
            <person name="Kwon K.K."/>
            <person name="Lee J.H."/>
            <person name="Kim S.J."/>
        </authorList>
    </citation>
    <scope>NUCLEOTIDE SEQUENCE [LARGE SCALE GENOMIC DNA]</scope>
    <source>
        <strain evidence="1 2">OT-1</strain>
    </source>
</reference>
<dbReference type="Proteomes" id="UP000002945">
    <property type="component" value="Unassembled WGS sequence"/>
</dbReference>
<dbReference type="STRING" id="391587.KAOT1_09386"/>
<dbReference type="AlphaFoldDB" id="A9E3V2"/>
<proteinExistence type="predicted"/>
<accession>A9E3V2</accession>
<keyword evidence="2" id="KW-1185">Reference proteome</keyword>
<evidence type="ECO:0000313" key="2">
    <source>
        <dbReference type="Proteomes" id="UP000002945"/>
    </source>
</evidence>